<evidence type="ECO:0000256" key="1">
    <source>
        <dbReference type="ARBA" id="ARBA00009634"/>
    </source>
</evidence>
<proteinExistence type="inferred from homology"/>
<dbReference type="InterPro" id="IPR035897">
    <property type="entry name" value="Toll_tir_struct_dom_sf"/>
</dbReference>
<keyword evidence="4" id="KW-0433">Leucine-rich repeat</keyword>
<dbReference type="GO" id="GO:0006355">
    <property type="term" value="P:regulation of DNA-templated transcription"/>
    <property type="evidence" value="ECO:0007669"/>
    <property type="project" value="InterPro"/>
</dbReference>
<feature type="domain" description="Roc" evidence="15">
    <location>
        <begin position="1584"/>
        <end position="1761"/>
    </location>
</feature>
<keyword evidence="5" id="KW-0808">Transferase</keyword>
<dbReference type="InterPro" id="IPR004092">
    <property type="entry name" value="Mbt"/>
</dbReference>
<dbReference type="SMART" id="SM00561">
    <property type="entry name" value="MBT"/>
    <property type="match status" value="1"/>
</dbReference>
<dbReference type="PROSITE" id="PS51424">
    <property type="entry name" value="ROC"/>
    <property type="match status" value="1"/>
</dbReference>
<dbReference type="Pfam" id="PF25497">
    <property type="entry name" value="COR-B"/>
    <property type="match status" value="1"/>
</dbReference>
<sequence>MKKAKSSKAPEKPKSLPSKLSSYPQQELKKGKSGSGFSNASLLSKDFSTSLRAVETLKDEYSMIQNNNTAENDLEESVSGLHASSVKNPLGTSVTFGPLHDFLQDQEIFPIKHVQLILDGCPYITEASLAVVAECCQNLDTLQISGTNTVVLPRMLSHVLLVNTCCPFASPMATEMIDTPAAAKDIMKACIVHKEMQTAVSILNILHEDKDLAFTFPVSYKPSISCGMNLQLNVIECDEITLDLFMGPGWAVYIIPVELTETTNIEKEATWVLSIMISILCKTSSGAFVLLGLSSDQTSVISVDSVKDKVDLLVASFLSFQQRQRTVNAEPKIMAEQLRLDQMERNIRCCKKLQLTALKINMNQKEKAGSILKEHLTAVCARNPEASSLCPMLCDFLSGAFEQDATDLSTGMYTLNSAAERLLPGTQFTSVLEAQGAILFLTKVGKLTSWKQPNGSDMYISTSLMCNILNQLVSAKHDADINNAMVPLVSDSTPVLSESNMKDIAAKSNADIAVVQNVVNDMAIYSHGRVIPLSYLQENPEISLDSFSTAKDDTDCLKVTYNFLLPTFVPICLWMKLVARLVTVHRPLHVWRHGIIIQDGIVELLVTCTGDAITIVAQTIKVENSKVQEVTPQCVMLLWDCIELYRVITEHIIRMTGLSPEIRLIADHPCPDKATGIHHGHRFKDGDSFCLTCGQNSSKLEYLQIVDSDLNPPVITKERVSFRKGSKQGSVQGSQVTLFPGVVANILSALTGMGIRSCSILLMGGNLQCLQMKLSCAGNSHLIPFSGKQTLSLTRKHSANGQAPTEISKMEPGVMVNIRLQQSSESKQECVVDCRGVVLAQETLPSGNCRLDLQMVQPEDSADALSPDDYVQFSVLSRSFGTREATLELHVGMRLEAVDRLNPHLICVATIADIQQEREGHGGQLLIHFDGWSSRYDYWAEYDSPDLHPIGFMAEVGFQIPDIRGQIQPPKDYNQVEFDWATYLQEVSAEPVPYDFFTNNQTAGTSPDKYYDVCLILGIDVRFKSGHQACSGNLTQNGVLEGLVKLMTSQSSTQTHSFVKNNHRLFCLLPSNFDLHTLRYPSLKSLFRPKTQKLHVLCPGQDNQHHLMNFEGLNCASVVKTYMGLENFLCHVYLLLLAQEKTLPSICNNLCKGSEEVSPEQKHRLELGFKRVYHLYLMIFIFLGGKSLLQSTEEESKGPQLEGQHALDLKRLLQEAYQKNATFAQLFSHDPEFTRLECKVHEAAHSVGLDLATFPMETFQGMSEDISNLSIANNKVDHLPSTFGSSFPNLVHLNLSCNRLAALPPMDEIKNLVVFDISNNCLTSVDLPSHWNRSLQELIISHNPLHKLPSSLDTMASLTKLLADNIGSLDSMDSICSLKKLNILSLNYNVITSLPSGIKDLPLTVLNLAAVPLIKPLPSSVAAYSLEAFIAFCHQWTATSHMLDEELKAIFTLVDKSSTKQVGRDQIGFLNEQLMMCLPRLGQTAQSIGTVFPTPLLEISGLNKLDLSYQGIVTVPDDIKAMKNLQILVLTGCQMLESLSPELVNLPLKELNLHDCLLLKTPPKEIVRRGFSAVYGYLRRLLMGSSPCKRTKLMMVGLGGAGKTSLVRALTLENFRINYDYNEMITDGIDISKWNVTVQGEREPLQYSVWDFAGQTVYYNTHQFFLSNRAVYLLLWNVRLGYEHAGLDFWLSSIACHAPKAPVLVVGTHCDKVEKSVIPSAELKQKFPQITGFHFVSSYTGDITQAVQFLHDLGSVQFFNTEFLRSNVVIDPQWIVDVMACVVTVHTGPVKEGVLHHKDMAEVWSEYPAELHPWLLRLTEEFDLTFPLPETEANIVPCLLPDVAPQYEWPEPQREKGERETKMIYKFFYLPVGLFNRAQARLHTFADSVVMWKKGFLLKKNQHQALMLQISNTEVQVTAQGFKPENMLFLVHEVFECLISESYSGVTYDFLIPCMECQAQNQVDLCMFPASKVQRAIEHKAPFLQCDRAFHIISLPEIQAVMPPDRNSDFDEHLRRGVRELHTLQEDLSISIFFCYSKKNVPLLEEEGKVVHPGNVIEDLRATGYKVSFTDQPETDNMETLTLSMKSSQVVIFGISDEFVSNEQCHNLIIYAKETLHKPILLITLGKTSNWLKQNISIVLGDEVYVKMQDLTRYSVKIKELTEAVKTKAGIKKMQAYPQCFISYCWANSLTAVQTGSSSTSKALGWGDPRKLKKFLEDNGVTCWIDTEQMGQEGFFEDIAEGLRKANVMIACVSNEYAESRNCRMEFRFGLSTLRIPIILAVVGTGYQWERSQVGMIAVGQDCPKVNLQYENRAGLLDVLALVKKALPAENDGHAEVTPLGQRQIAFQEVLELTQRKFLRQLTSYMSASDMHDFPRLVLVDLVDKSRDEQVVSSGDDTIKTLHDGGGECEQEKGEQEKQEMKQKLSTSVATQVYCCRLLCEWELGWHETSSCLPLSVDHVTGADMLSEVAPYCARILAILKHTSLSLPILTSPAGELLCKKFEEWGSSRGSSEFQEEYKKILELAIELDVNKTYGGLFRCQMTSGKQLWLCSEHRQLVSRPLDERATSSTHTTATNEVVDDNEATSASTPSSDAFPESRENQTTADASGSEEPQTTSPVPENQTPVRQVPRPLLRRATSRACRLM</sequence>
<evidence type="ECO:0000256" key="12">
    <source>
        <dbReference type="ARBA" id="ARBA00048679"/>
    </source>
</evidence>
<feature type="compositionally biased region" description="Polar residues" evidence="14">
    <location>
        <begin position="2601"/>
        <end position="2624"/>
    </location>
</feature>
<evidence type="ECO:0000256" key="2">
    <source>
        <dbReference type="ARBA" id="ARBA00012513"/>
    </source>
</evidence>
<evidence type="ECO:0000313" key="16">
    <source>
        <dbReference type="EMBL" id="PVD36826.1"/>
    </source>
</evidence>
<evidence type="ECO:0000256" key="6">
    <source>
        <dbReference type="ARBA" id="ARBA00022737"/>
    </source>
</evidence>
<dbReference type="InterPro" id="IPR027417">
    <property type="entry name" value="P-loop_NTPase"/>
</dbReference>
<dbReference type="EMBL" id="PZQS01000002">
    <property type="protein sequence ID" value="PVD36826.1"/>
    <property type="molecule type" value="Genomic_DNA"/>
</dbReference>
<feature type="compositionally biased region" description="Polar residues" evidence="14">
    <location>
        <begin position="2567"/>
        <end position="2576"/>
    </location>
</feature>
<dbReference type="GO" id="GO:0004674">
    <property type="term" value="F:protein serine/threonine kinase activity"/>
    <property type="evidence" value="ECO:0007669"/>
    <property type="project" value="UniProtKB-KW"/>
</dbReference>
<dbReference type="Proteomes" id="UP000245119">
    <property type="component" value="Linkage Group LG2"/>
</dbReference>
<comment type="caution">
    <text evidence="16">The sequence shown here is derived from an EMBL/GenBank/DDBJ whole genome shotgun (WGS) entry which is preliminary data.</text>
</comment>
<comment type="similarity">
    <text evidence="1">Belongs to the Toll-like receptor family.</text>
</comment>
<evidence type="ECO:0000256" key="7">
    <source>
        <dbReference type="ARBA" id="ARBA00022741"/>
    </source>
</evidence>
<dbReference type="PANTHER" id="PTHR47508:SF1">
    <property type="entry name" value="NON-SPECIFIC SERINE_THREONINE PROTEIN KINASE"/>
    <property type="match status" value="1"/>
</dbReference>
<evidence type="ECO:0000256" key="4">
    <source>
        <dbReference type="ARBA" id="ARBA00022614"/>
    </source>
</evidence>
<feature type="repeat" description="MBT" evidence="13">
    <location>
        <begin position="851"/>
        <end position="963"/>
    </location>
</feature>
<dbReference type="Gene3D" id="3.40.50.10140">
    <property type="entry name" value="Toll/interleukin-1 receptor homology (TIR) domain"/>
    <property type="match status" value="2"/>
</dbReference>
<dbReference type="Gene3D" id="2.30.30.140">
    <property type="match status" value="1"/>
</dbReference>
<dbReference type="InterPro" id="IPR003591">
    <property type="entry name" value="Leu-rich_rpt_typical-subtyp"/>
</dbReference>
<dbReference type="Gene3D" id="3.30.310.200">
    <property type="match status" value="1"/>
</dbReference>
<keyword evidence="17" id="KW-1185">Reference proteome</keyword>
<dbReference type="SUPFAM" id="SSF63748">
    <property type="entry name" value="Tudor/PWWP/MBT"/>
    <property type="match status" value="1"/>
</dbReference>
<comment type="catalytic activity">
    <reaction evidence="12">
        <text>L-seryl-[protein] + ATP = O-phospho-L-seryl-[protein] + ADP + H(+)</text>
        <dbReference type="Rhea" id="RHEA:17989"/>
        <dbReference type="Rhea" id="RHEA-COMP:9863"/>
        <dbReference type="Rhea" id="RHEA-COMP:11604"/>
        <dbReference type="ChEBI" id="CHEBI:15378"/>
        <dbReference type="ChEBI" id="CHEBI:29999"/>
        <dbReference type="ChEBI" id="CHEBI:30616"/>
        <dbReference type="ChEBI" id="CHEBI:83421"/>
        <dbReference type="ChEBI" id="CHEBI:456216"/>
        <dbReference type="EC" id="2.7.11.1"/>
    </reaction>
</comment>
<feature type="region of interest" description="Disordered" evidence="14">
    <location>
        <begin position="1"/>
        <end position="36"/>
    </location>
</feature>
<dbReference type="SUPFAM" id="SSF52058">
    <property type="entry name" value="L domain-like"/>
    <property type="match status" value="1"/>
</dbReference>
<organism evidence="16 17">
    <name type="scientific">Pomacea canaliculata</name>
    <name type="common">Golden apple snail</name>
    <dbReference type="NCBI Taxonomy" id="400727"/>
    <lineage>
        <taxon>Eukaryota</taxon>
        <taxon>Metazoa</taxon>
        <taxon>Spiralia</taxon>
        <taxon>Lophotrochozoa</taxon>
        <taxon>Mollusca</taxon>
        <taxon>Gastropoda</taxon>
        <taxon>Caenogastropoda</taxon>
        <taxon>Architaenioglossa</taxon>
        <taxon>Ampullarioidea</taxon>
        <taxon>Ampullariidae</taxon>
        <taxon>Pomacea</taxon>
    </lineage>
</organism>
<dbReference type="GO" id="GO:0007165">
    <property type="term" value="P:signal transduction"/>
    <property type="evidence" value="ECO:0007669"/>
    <property type="project" value="InterPro"/>
</dbReference>
<protein>
    <recommendedName>
        <fullName evidence="2">non-specific serine/threonine protein kinase</fullName>
        <ecNumber evidence="2">2.7.11.1</ecNumber>
    </recommendedName>
</protein>
<feature type="region of interest" description="Disordered" evidence="14">
    <location>
        <begin position="2562"/>
        <end position="2645"/>
    </location>
</feature>
<dbReference type="PROSITE" id="PS51450">
    <property type="entry name" value="LRR"/>
    <property type="match status" value="1"/>
</dbReference>
<evidence type="ECO:0000256" key="9">
    <source>
        <dbReference type="ARBA" id="ARBA00022840"/>
    </source>
</evidence>
<dbReference type="PANTHER" id="PTHR47508">
    <property type="entry name" value="SAM DOMAIN-CONTAINING PROTEIN-RELATED"/>
    <property type="match status" value="1"/>
</dbReference>
<dbReference type="Pfam" id="PF16095">
    <property type="entry name" value="COR-A"/>
    <property type="match status" value="1"/>
</dbReference>
<dbReference type="PRINTS" id="PR00449">
    <property type="entry name" value="RASTRNSFRMNG"/>
</dbReference>
<evidence type="ECO:0000256" key="5">
    <source>
        <dbReference type="ARBA" id="ARBA00022679"/>
    </source>
</evidence>
<dbReference type="EC" id="2.7.11.1" evidence="2"/>
<dbReference type="InterPro" id="IPR032675">
    <property type="entry name" value="LRR_dom_sf"/>
</dbReference>
<keyword evidence="9" id="KW-0067">ATP-binding</keyword>
<evidence type="ECO:0000256" key="8">
    <source>
        <dbReference type="ARBA" id="ARBA00022777"/>
    </source>
</evidence>
<keyword evidence="7" id="KW-0547">Nucleotide-binding</keyword>
<comment type="catalytic activity">
    <reaction evidence="11">
        <text>L-threonyl-[protein] + ATP = O-phospho-L-threonyl-[protein] + ADP + H(+)</text>
        <dbReference type="Rhea" id="RHEA:46608"/>
        <dbReference type="Rhea" id="RHEA-COMP:11060"/>
        <dbReference type="Rhea" id="RHEA-COMP:11605"/>
        <dbReference type="ChEBI" id="CHEBI:15378"/>
        <dbReference type="ChEBI" id="CHEBI:30013"/>
        <dbReference type="ChEBI" id="CHEBI:30616"/>
        <dbReference type="ChEBI" id="CHEBI:61977"/>
        <dbReference type="ChEBI" id="CHEBI:456216"/>
        <dbReference type="EC" id="2.7.11.1"/>
    </reaction>
</comment>
<accession>A0A2T7PTS4</accession>
<dbReference type="Pfam" id="PF08477">
    <property type="entry name" value="Roc"/>
    <property type="match status" value="1"/>
</dbReference>
<dbReference type="SUPFAM" id="SSF52540">
    <property type="entry name" value="P-loop containing nucleoside triphosphate hydrolases"/>
    <property type="match status" value="1"/>
</dbReference>
<evidence type="ECO:0000256" key="13">
    <source>
        <dbReference type="PROSITE-ProRule" id="PRU00459"/>
    </source>
</evidence>
<dbReference type="Gene3D" id="3.40.50.300">
    <property type="entry name" value="P-loop containing nucleotide triphosphate hydrolases"/>
    <property type="match status" value="1"/>
</dbReference>
<dbReference type="InterPro" id="IPR000157">
    <property type="entry name" value="TIR_dom"/>
</dbReference>
<evidence type="ECO:0000256" key="10">
    <source>
        <dbReference type="ARBA" id="ARBA00023134"/>
    </source>
</evidence>
<dbReference type="OrthoDB" id="10252328at2759"/>
<dbReference type="GO" id="GO:0005524">
    <property type="term" value="F:ATP binding"/>
    <property type="evidence" value="ECO:0007669"/>
    <property type="project" value="UniProtKB-KW"/>
</dbReference>
<dbReference type="STRING" id="400727.A0A2T7PTS4"/>
<dbReference type="InterPro" id="IPR020859">
    <property type="entry name" value="ROC"/>
</dbReference>
<name>A0A2T7PTS4_POMCA</name>
<dbReference type="GO" id="GO:0005634">
    <property type="term" value="C:nucleus"/>
    <property type="evidence" value="ECO:0007669"/>
    <property type="project" value="InterPro"/>
</dbReference>
<keyword evidence="8" id="KW-0418">Kinase</keyword>
<dbReference type="Gene3D" id="3.30.70.1390">
    <property type="entry name" value="ROC domain from the Parkinson's disease-associated leucine-rich repeat kinase 2"/>
    <property type="match status" value="1"/>
</dbReference>
<dbReference type="InterPro" id="IPR001611">
    <property type="entry name" value="Leu-rich_rpt"/>
</dbReference>
<evidence type="ECO:0000256" key="11">
    <source>
        <dbReference type="ARBA" id="ARBA00047899"/>
    </source>
</evidence>
<evidence type="ECO:0000259" key="15">
    <source>
        <dbReference type="PROSITE" id="PS51424"/>
    </source>
</evidence>
<dbReference type="InterPro" id="IPR057263">
    <property type="entry name" value="COR-B"/>
</dbReference>
<keyword evidence="10" id="KW-0342">GTP-binding</keyword>
<dbReference type="Pfam" id="PF13676">
    <property type="entry name" value="TIR_2"/>
    <property type="match status" value="1"/>
</dbReference>
<dbReference type="CDD" id="cd20102">
    <property type="entry name" value="MBT_L3MBTL1-like_rpt2"/>
    <property type="match status" value="1"/>
</dbReference>
<keyword evidence="3" id="KW-0723">Serine/threonine-protein kinase</keyword>
<dbReference type="Pfam" id="PF02820">
    <property type="entry name" value="MBT"/>
    <property type="match status" value="1"/>
</dbReference>
<dbReference type="SUPFAM" id="SSF52200">
    <property type="entry name" value="Toll/Interleukin receptor TIR domain"/>
    <property type="match status" value="1"/>
</dbReference>
<evidence type="ECO:0000256" key="3">
    <source>
        <dbReference type="ARBA" id="ARBA00022527"/>
    </source>
</evidence>
<reference evidence="16 17" key="1">
    <citation type="submission" date="2018-04" db="EMBL/GenBank/DDBJ databases">
        <title>The genome of golden apple snail Pomacea canaliculata provides insight into stress tolerance and invasive adaptation.</title>
        <authorList>
            <person name="Liu C."/>
            <person name="Liu B."/>
            <person name="Ren Y."/>
            <person name="Zhang Y."/>
            <person name="Wang H."/>
            <person name="Li S."/>
            <person name="Jiang F."/>
            <person name="Yin L."/>
            <person name="Zhang G."/>
            <person name="Qian W."/>
            <person name="Fan W."/>
        </authorList>
    </citation>
    <scope>NUCLEOTIDE SEQUENCE [LARGE SCALE GENOMIC DNA]</scope>
    <source>
        <strain evidence="16">SZHN2017</strain>
        <tissue evidence="16">Muscle</tissue>
    </source>
</reference>
<dbReference type="GO" id="GO:0009966">
    <property type="term" value="P:regulation of signal transduction"/>
    <property type="evidence" value="ECO:0007669"/>
    <property type="project" value="UniProtKB-ARBA"/>
</dbReference>
<evidence type="ECO:0000256" key="14">
    <source>
        <dbReference type="SAM" id="MobiDB-lite"/>
    </source>
</evidence>
<dbReference type="SMART" id="SM00369">
    <property type="entry name" value="LRR_TYP"/>
    <property type="match status" value="3"/>
</dbReference>
<dbReference type="InterPro" id="IPR032171">
    <property type="entry name" value="COR-A"/>
</dbReference>
<dbReference type="PROSITE" id="PS51079">
    <property type="entry name" value="MBT"/>
    <property type="match status" value="1"/>
</dbReference>
<keyword evidence="6" id="KW-0677">Repeat</keyword>
<dbReference type="Gene3D" id="3.80.10.10">
    <property type="entry name" value="Ribonuclease Inhibitor"/>
    <property type="match status" value="2"/>
</dbReference>
<evidence type="ECO:0000313" key="17">
    <source>
        <dbReference type="Proteomes" id="UP000245119"/>
    </source>
</evidence>
<gene>
    <name evidence="16" type="ORF">C0Q70_03816</name>
</gene>